<dbReference type="InterPro" id="IPR001249">
    <property type="entry name" value="AcCoA_biotinCC"/>
</dbReference>
<feature type="domain" description="Lipoyl-binding" evidence="10">
    <location>
        <begin position="83"/>
        <end position="159"/>
    </location>
</feature>
<organism evidence="11 12">
    <name type="scientific">Sphingobium psychrophilum</name>
    <dbReference type="NCBI Taxonomy" id="2728834"/>
    <lineage>
        <taxon>Bacteria</taxon>
        <taxon>Pseudomonadati</taxon>
        <taxon>Pseudomonadota</taxon>
        <taxon>Alphaproteobacteria</taxon>
        <taxon>Sphingomonadales</taxon>
        <taxon>Sphingomonadaceae</taxon>
        <taxon>Sphingobium</taxon>
    </lineage>
</organism>
<dbReference type="PROSITE" id="PS00188">
    <property type="entry name" value="BIOTIN"/>
    <property type="match status" value="1"/>
</dbReference>
<reference evidence="11 12" key="1">
    <citation type="submission" date="2020-04" db="EMBL/GenBank/DDBJ databases">
        <title>Sphingobium sp. AR-3-1 isolated from Arctic soil.</title>
        <authorList>
            <person name="Dahal R.H."/>
            <person name="Chaudhary D.K."/>
        </authorList>
    </citation>
    <scope>NUCLEOTIDE SEQUENCE [LARGE SCALE GENOMIC DNA]</scope>
    <source>
        <strain evidence="11 12">AR-3-1</strain>
    </source>
</reference>
<evidence type="ECO:0000313" key="11">
    <source>
        <dbReference type="EMBL" id="NML12046.1"/>
    </source>
</evidence>
<dbReference type="GO" id="GO:0003989">
    <property type="term" value="F:acetyl-CoA carboxylase activity"/>
    <property type="evidence" value="ECO:0007669"/>
    <property type="project" value="InterPro"/>
</dbReference>
<proteinExistence type="predicted"/>
<dbReference type="Proteomes" id="UP000519023">
    <property type="component" value="Unassembled WGS sequence"/>
</dbReference>
<dbReference type="SUPFAM" id="SSF51230">
    <property type="entry name" value="Single hybrid motif"/>
    <property type="match status" value="1"/>
</dbReference>
<dbReference type="UniPathway" id="UPA00094"/>
<dbReference type="PROSITE" id="PS50968">
    <property type="entry name" value="BIOTINYL_LIPOYL"/>
    <property type="match status" value="1"/>
</dbReference>
<dbReference type="NCBIfam" id="TIGR00531">
    <property type="entry name" value="BCCP"/>
    <property type="match status" value="1"/>
</dbReference>
<dbReference type="PANTHER" id="PTHR45266:SF3">
    <property type="entry name" value="OXALOACETATE DECARBOXYLASE ALPHA CHAIN"/>
    <property type="match status" value="1"/>
</dbReference>
<dbReference type="Gene3D" id="2.40.50.100">
    <property type="match status" value="1"/>
</dbReference>
<comment type="pathway">
    <text evidence="2 9">Lipid metabolism; fatty acid biosynthesis.</text>
</comment>
<dbReference type="EMBL" id="JABBFV010000015">
    <property type="protein sequence ID" value="NML12046.1"/>
    <property type="molecule type" value="Genomic_DNA"/>
</dbReference>
<dbReference type="InterPro" id="IPR050709">
    <property type="entry name" value="Biotin_Carboxyl_Carrier/Decarb"/>
</dbReference>
<dbReference type="InterPro" id="IPR000089">
    <property type="entry name" value="Biotin_lipoyl"/>
</dbReference>
<evidence type="ECO:0000256" key="6">
    <source>
        <dbReference type="ARBA" id="ARBA00023098"/>
    </source>
</evidence>
<dbReference type="PANTHER" id="PTHR45266">
    <property type="entry name" value="OXALOACETATE DECARBOXYLASE ALPHA CHAIN"/>
    <property type="match status" value="1"/>
</dbReference>
<dbReference type="GO" id="GO:0006633">
    <property type="term" value="P:fatty acid biosynthetic process"/>
    <property type="evidence" value="ECO:0007669"/>
    <property type="project" value="UniProtKB-UniPathway"/>
</dbReference>
<keyword evidence="7 9" id="KW-0275">Fatty acid biosynthesis</keyword>
<protein>
    <recommendedName>
        <fullName evidence="3 9">Biotin carboxyl carrier protein of acetyl-CoA carboxylase</fullName>
    </recommendedName>
</protein>
<evidence type="ECO:0000256" key="4">
    <source>
        <dbReference type="ARBA" id="ARBA00022516"/>
    </source>
</evidence>
<comment type="caution">
    <text evidence="11">The sequence shown here is derived from an EMBL/GenBank/DDBJ whole genome shotgun (WGS) entry which is preliminary data.</text>
</comment>
<dbReference type="CDD" id="cd06850">
    <property type="entry name" value="biotinyl_domain"/>
    <property type="match status" value="1"/>
</dbReference>
<evidence type="ECO:0000256" key="1">
    <source>
        <dbReference type="ARBA" id="ARBA00003761"/>
    </source>
</evidence>
<accession>A0A7X9WY26</accession>
<keyword evidence="6 9" id="KW-0443">Lipid metabolism</keyword>
<keyword evidence="5 9" id="KW-0276">Fatty acid metabolism</keyword>
<evidence type="ECO:0000256" key="2">
    <source>
        <dbReference type="ARBA" id="ARBA00005194"/>
    </source>
</evidence>
<evidence type="ECO:0000256" key="8">
    <source>
        <dbReference type="ARBA" id="ARBA00023267"/>
    </source>
</evidence>
<evidence type="ECO:0000256" key="7">
    <source>
        <dbReference type="ARBA" id="ARBA00023160"/>
    </source>
</evidence>
<gene>
    <name evidence="11" type="primary">accB</name>
    <name evidence="11" type="ORF">HHL08_18165</name>
</gene>
<sequence length="161" mass="16812">MTGHDFPDALKQLLDEFSRSGIRELHIRKPDFELYVSTDASAARPQAAMTVAASASAPAAQPAATQKPIAAPIAPISSLPDDAVIINAPNLGTFYRAPKPGTANYVEVGSKVQAGDELCLIEVMKLFTAVRAGASGTVHAVLVEDGAMVEGGQPLFALVRD</sequence>
<keyword evidence="12" id="KW-1185">Reference proteome</keyword>
<keyword evidence="8 9" id="KW-0092">Biotin</keyword>
<evidence type="ECO:0000256" key="3">
    <source>
        <dbReference type="ARBA" id="ARBA00017562"/>
    </source>
</evidence>
<evidence type="ECO:0000256" key="5">
    <source>
        <dbReference type="ARBA" id="ARBA00022832"/>
    </source>
</evidence>
<dbReference type="PRINTS" id="PR01071">
    <property type="entry name" value="ACOABIOTINCC"/>
</dbReference>
<dbReference type="InterPro" id="IPR001882">
    <property type="entry name" value="Biotin_BS"/>
</dbReference>
<evidence type="ECO:0000256" key="9">
    <source>
        <dbReference type="RuleBase" id="RU364072"/>
    </source>
</evidence>
<dbReference type="AlphaFoldDB" id="A0A7X9WY26"/>
<dbReference type="InterPro" id="IPR011053">
    <property type="entry name" value="Single_hybrid_motif"/>
</dbReference>
<dbReference type="GO" id="GO:0009317">
    <property type="term" value="C:acetyl-CoA carboxylase complex"/>
    <property type="evidence" value="ECO:0007669"/>
    <property type="project" value="InterPro"/>
</dbReference>
<evidence type="ECO:0000259" key="10">
    <source>
        <dbReference type="PROSITE" id="PS50968"/>
    </source>
</evidence>
<comment type="function">
    <text evidence="1 9">This protein is a component of the acetyl coenzyme A carboxylase complex; first, biotin carboxylase catalyzes the carboxylation of the carrier protein and then the transcarboxylase transfers the carboxyl group to form malonyl-CoA.</text>
</comment>
<dbReference type="Pfam" id="PF00364">
    <property type="entry name" value="Biotin_lipoyl"/>
    <property type="match status" value="1"/>
</dbReference>
<evidence type="ECO:0000313" key="12">
    <source>
        <dbReference type="Proteomes" id="UP000519023"/>
    </source>
</evidence>
<name>A0A7X9WY26_9SPHN</name>
<dbReference type="RefSeq" id="WP_169574455.1">
    <property type="nucleotide sequence ID" value="NZ_JABBFV010000015.1"/>
</dbReference>
<keyword evidence="4 9" id="KW-0444">Lipid biosynthesis</keyword>